<protein>
    <submittedName>
        <fullName evidence="2">Kinesin-like protein KIN12B-like</fullName>
    </submittedName>
</protein>
<dbReference type="ExpressionAtlas" id="A0A2K3L9Z8">
    <property type="expression patterns" value="baseline"/>
</dbReference>
<accession>A0A2K3L9Z8</accession>
<feature type="region of interest" description="Disordered" evidence="1">
    <location>
        <begin position="162"/>
        <end position="209"/>
    </location>
</feature>
<evidence type="ECO:0000313" key="3">
    <source>
        <dbReference type="Proteomes" id="UP000236291"/>
    </source>
</evidence>
<organism evidence="2 3">
    <name type="scientific">Trifolium pratense</name>
    <name type="common">Red clover</name>
    <dbReference type="NCBI Taxonomy" id="57577"/>
    <lineage>
        <taxon>Eukaryota</taxon>
        <taxon>Viridiplantae</taxon>
        <taxon>Streptophyta</taxon>
        <taxon>Embryophyta</taxon>
        <taxon>Tracheophyta</taxon>
        <taxon>Spermatophyta</taxon>
        <taxon>Magnoliopsida</taxon>
        <taxon>eudicotyledons</taxon>
        <taxon>Gunneridae</taxon>
        <taxon>Pentapetalae</taxon>
        <taxon>rosids</taxon>
        <taxon>fabids</taxon>
        <taxon>Fabales</taxon>
        <taxon>Fabaceae</taxon>
        <taxon>Papilionoideae</taxon>
        <taxon>50 kb inversion clade</taxon>
        <taxon>NPAAA clade</taxon>
        <taxon>Hologalegina</taxon>
        <taxon>IRL clade</taxon>
        <taxon>Trifolieae</taxon>
        <taxon>Trifolium</taxon>
    </lineage>
</organism>
<name>A0A2K3L9Z8_TRIPR</name>
<reference evidence="2 3" key="2">
    <citation type="journal article" date="2017" name="Front. Plant Sci.">
        <title>Gene Classification and Mining of Molecular Markers Useful in Red Clover (Trifolium pratense) Breeding.</title>
        <authorList>
            <person name="Istvanek J."/>
            <person name="Dluhosova J."/>
            <person name="Dluhos P."/>
            <person name="Patkova L."/>
            <person name="Nedelnik J."/>
            <person name="Repkova J."/>
        </authorList>
    </citation>
    <scope>NUCLEOTIDE SEQUENCE [LARGE SCALE GENOMIC DNA]</scope>
    <source>
        <strain evidence="3">cv. Tatra</strain>
        <tissue evidence="2">Young leaves</tissue>
    </source>
</reference>
<sequence>MIPMMNVDEEDIEELRQQIDEFYSSCEGNPIDISVSEDCVQYYSVEESCEADMTCGDEIEKGEVCSGEAFYKLCHEDSVASDNTLYASANDTSSQGPLDLHSEIASQNSLLSQLKSLEAELLQDSSSYDDDEDLSVDDLYVFTEEVLLMDMALKQVFQGSSKENSPALSNQPNNAECQKKKCFRRKTRGTNNPILNRTKVGVKRSSSSN</sequence>
<dbReference type="Proteomes" id="UP000236291">
    <property type="component" value="Unassembled WGS sequence"/>
</dbReference>
<dbReference type="EMBL" id="ASHM01028918">
    <property type="protein sequence ID" value="PNX75357.1"/>
    <property type="molecule type" value="Genomic_DNA"/>
</dbReference>
<reference evidence="2 3" key="1">
    <citation type="journal article" date="2014" name="Am. J. Bot.">
        <title>Genome assembly and annotation for red clover (Trifolium pratense; Fabaceae).</title>
        <authorList>
            <person name="Istvanek J."/>
            <person name="Jaros M."/>
            <person name="Krenek A."/>
            <person name="Repkova J."/>
        </authorList>
    </citation>
    <scope>NUCLEOTIDE SEQUENCE [LARGE SCALE GENOMIC DNA]</scope>
    <source>
        <strain evidence="3">cv. Tatra</strain>
        <tissue evidence="2">Young leaves</tissue>
    </source>
</reference>
<proteinExistence type="predicted"/>
<gene>
    <name evidence="2" type="ORF">L195_g031291</name>
</gene>
<evidence type="ECO:0000313" key="2">
    <source>
        <dbReference type="EMBL" id="PNX75357.1"/>
    </source>
</evidence>
<dbReference type="AlphaFoldDB" id="A0A2K3L9Z8"/>
<evidence type="ECO:0000256" key="1">
    <source>
        <dbReference type="SAM" id="MobiDB-lite"/>
    </source>
</evidence>
<feature type="compositionally biased region" description="Polar residues" evidence="1">
    <location>
        <begin position="162"/>
        <end position="176"/>
    </location>
</feature>
<comment type="caution">
    <text evidence="2">The sequence shown here is derived from an EMBL/GenBank/DDBJ whole genome shotgun (WGS) entry which is preliminary data.</text>
</comment>